<comment type="similarity">
    <text evidence="1">Belongs to the prespore-cell-inducing factor family.</text>
</comment>
<dbReference type="InterPro" id="IPR011658">
    <property type="entry name" value="PA14_dom"/>
</dbReference>
<accession>A0A151ZIU5</accession>
<dbReference type="InterPro" id="IPR011874">
    <property type="entry name" value="Fibro_Slime"/>
</dbReference>
<dbReference type="InterPro" id="IPR001673">
    <property type="entry name" value="S_mold_repeat"/>
</dbReference>
<dbReference type="InterPro" id="IPR037524">
    <property type="entry name" value="PA14/GLEYA"/>
</dbReference>
<sequence>MKSATILFLTLAVIVATVYSQTTETLTITVLDHWPGNYINKFYPGVSGIQSDFQPDPTLNPWTAISGDAQVVKNMTVTYLPPSRLISYVGKGNQINKQSKDSVWNATTFSGWFEPIDTVNVPVAVSLPFIKTLVSNEVYRYTYSSSNFFPLDGKGFCNKTLYPLAQYPQYNCDLYKDNSGKAHNFHFCMHWSSYFTYKRSVDNPQTFAFEGDDDVWVYFDKTLKIDLGSIHGPKSATFYAGTEKNNVNIHGFVDGQQYDFDFFYCERKTTGSNIKIETNMGLNCAWRDYCNVCEGTGSTCCVAERDCNDNKKCTTDTCPSPLTPGINETNWKSFCSNTPVTCDNSNKCQNNTCSESTGQCTASNLCTTTDLCKTASCKSTSVGCQFLDKQVCTKPSDRCFTRNCNSTTGTCDELKTTLNTNCKTTNKCETKTCDATLGCVTTTKTCEEKLCQTVSCNADTGNCVYTPVPNCNSDCGPTGTCTTGDKCKIPYCTGGGCYFNNTSPPQNENKCLKNPVCDSATGQFSYTPTDCTTGVSACYPSPYCNSTDGLCYKGPKLSCNDQNQCTDDSCDDVTGECKNIDRICEDGDACTINSCDPLKGCFYTQKTCPTTSLCETGYCSAGECKTKPKDCPSPNFCEVAKCDERIGCLTVPRECVSDDNDCYSSSCDYSAQECVNKAFDPLPFKCQSAAVKTGVAIGAAATAGIVIGGAVALGLAIFGSKKTYDYWKTTRDTKMSAAVDNPLFQASNNSVENPLFDAEAR</sequence>
<dbReference type="Pfam" id="PF00526">
    <property type="entry name" value="Dicty_CTDC"/>
    <property type="match status" value="3"/>
</dbReference>
<dbReference type="InterPro" id="IPR051154">
    <property type="entry name" value="Prespore-cell_inducing_factor"/>
</dbReference>
<organism evidence="7 8">
    <name type="scientific">Tieghemostelium lacteum</name>
    <name type="common">Slime mold</name>
    <name type="synonym">Dictyostelium lacteum</name>
    <dbReference type="NCBI Taxonomy" id="361077"/>
    <lineage>
        <taxon>Eukaryota</taxon>
        <taxon>Amoebozoa</taxon>
        <taxon>Evosea</taxon>
        <taxon>Eumycetozoa</taxon>
        <taxon>Dictyostelia</taxon>
        <taxon>Dictyosteliales</taxon>
        <taxon>Raperosteliaceae</taxon>
        <taxon>Tieghemostelium</taxon>
    </lineage>
</organism>
<keyword evidence="4" id="KW-0812">Transmembrane</keyword>
<evidence type="ECO:0000256" key="5">
    <source>
        <dbReference type="SAM" id="SignalP"/>
    </source>
</evidence>
<dbReference type="PROSITE" id="PS51820">
    <property type="entry name" value="PA14"/>
    <property type="match status" value="1"/>
</dbReference>
<dbReference type="GO" id="GO:0005576">
    <property type="term" value="C:extracellular region"/>
    <property type="evidence" value="ECO:0007669"/>
    <property type="project" value="TreeGrafter"/>
</dbReference>
<comment type="caution">
    <text evidence="7">The sequence shown here is derived from an EMBL/GenBank/DDBJ whole genome shotgun (WGS) entry which is preliminary data.</text>
</comment>
<evidence type="ECO:0000256" key="1">
    <source>
        <dbReference type="ARBA" id="ARBA00008709"/>
    </source>
</evidence>
<dbReference type="Pfam" id="PF07691">
    <property type="entry name" value="PA14"/>
    <property type="match status" value="1"/>
</dbReference>
<keyword evidence="2 5" id="KW-0732">Signal</keyword>
<keyword evidence="4" id="KW-1133">Transmembrane helix</keyword>
<evidence type="ECO:0000256" key="3">
    <source>
        <dbReference type="ARBA" id="ARBA00023180"/>
    </source>
</evidence>
<evidence type="ECO:0000313" key="7">
    <source>
        <dbReference type="EMBL" id="KYQ93819.1"/>
    </source>
</evidence>
<evidence type="ECO:0000313" key="8">
    <source>
        <dbReference type="Proteomes" id="UP000076078"/>
    </source>
</evidence>
<evidence type="ECO:0000259" key="6">
    <source>
        <dbReference type="PROSITE" id="PS51820"/>
    </source>
</evidence>
<protein>
    <submittedName>
        <fullName evidence="7">PA14 domain-containing protein</fullName>
    </submittedName>
</protein>
<feature type="transmembrane region" description="Helical" evidence="4">
    <location>
        <begin position="695"/>
        <end position="718"/>
    </location>
</feature>
<dbReference type="NCBIfam" id="TIGR02148">
    <property type="entry name" value="Fibro_Slime"/>
    <property type="match status" value="1"/>
</dbReference>
<dbReference type="OrthoDB" id="6406428at2759"/>
<keyword evidence="3" id="KW-0325">Glycoprotein</keyword>
<evidence type="ECO:0000256" key="2">
    <source>
        <dbReference type="ARBA" id="ARBA00022729"/>
    </source>
</evidence>
<reference evidence="7 8" key="1">
    <citation type="submission" date="2015-12" db="EMBL/GenBank/DDBJ databases">
        <title>Dictyostelia acquired genes for synthesis and detection of signals that induce cell-type specialization by lateral gene transfer from prokaryotes.</title>
        <authorList>
            <person name="Gloeckner G."/>
            <person name="Schaap P."/>
        </authorList>
    </citation>
    <scope>NUCLEOTIDE SEQUENCE [LARGE SCALE GENOMIC DNA]</scope>
    <source>
        <strain evidence="7 8">TK</strain>
    </source>
</reference>
<feature type="domain" description="PA14" evidence="6">
    <location>
        <begin position="129"/>
        <end position="296"/>
    </location>
</feature>
<dbReference type="PANTHER" id="PTHR31137">
    <property type="entry name" value="PROTEIN PSIB-RELATED-RELATED"/>
    <property type="match status" value="1"/>
</dbReference>
<feature type="chain" id="PRO_5007593437" evidence="5">
    <location>
        <begin position="21"/>
        <end position="761"/>
    </location>
</feature>
<name>A0A151ZIU5_TIELA</name>
<dbReference type="InParanoid" id="A0A151ZIU5"/>
<dbReference type="AlphaFoldDB" id="A0A151ZIU5"/>
<gene>
    <name evidence="7" type="ORF">DLAC_05217</name>
</gene>
<dbReference type="Proteomes" id="UP000076078">
    <property type="component" value="Unassembled WGS sequence"/>
</dbReference>
<dbReference type="OMA" id="DRICEDG"/>
<keyword evidence="4" id="KW-0472">Membrane</keyword>
<proteinExistence type="inferred from homology"/>
<keyword evidence="8" id="KW-1185">Reference proteome</keyword>
<evidence type="ECO:0000256" key="4">
    <source>
        <dbReference type="SAM" id="Phobius"/>
    </source>
</evidence>
<dbReference type="EMBL" id="LODT01000025">
    <property type="protein sequence ID" value="KYQ93819.1"/>
    <property type="molecule type" value="Genomic_DNA"/>
</dbReference>
<feature type="signal peptide" evidence="5">
    <location>
        <begin position="1"/>
        <end position="20"/>
    </location>
</feature>